<proteinExistence type="predicted"/>
<dbReference type="Proteomes" id="UP001189429">
    <property type="component" value="Unassembled WGS sequence"/>
</dbReference>
<organism evidence="2 3">
    <name type="scientific">Prorocentrum cordatum</name>
    <dbReference type="NCBI Taxonomy" id="2364126"/>
    <lineage>
        <taxon>Eukaryota</taxon>
        <taxon>Sar</taxon>
        <taxon>Alveolata</taxon>
        <taxon>Dinophyceae</taxon>
        <taxon>Prorocentrales</taxon>
        <taxon>Prorocentraceae</taxon>
        <taxon>Prorocentrum</taxon>
    </lineage>
</organism>
<keyword evidence="3" id="KW-1185">Reference proteome</keyword>
<sequence length="192" mass="20149">MAIESCPVSARTRRSCATLHSSSELAGRRTPVSAPCARTPTHEHANSAPQKKSRQPERKRSGQPCQSELKHGILPSLYNAAARLLRTAVPVVESNRQNECVNPSSRRPGKAPPTRLVAFRPLAEGSAGPREASPDLLGDPAAHCDAGSATSLGIQTPLLGPPGASHRPDPTGPRATQGPGGSGERSSSRRRP</sequence>
<reference evidence="2" key="1">
    <citation type="submission" date="2023-10" db="EMBL/GenBank/DDBJ databases">
        <authorList>
            <person name="Chen Y."/>
            <person name="Shah S."/>
            <person name="Dougan E. K."/>
            <person name="Thang M."/>
            <person name="Chan C."/>
        </authorList>
    </citation>
    <scope>NUCLEOTIDE SEQUENCE [LARGE SCALE GENOMIC DNA]</scope>
</reference>
<comment type="caution">
    <text evidence="2">The sequence shown here is derived from an EMBL/GenBank/DDBJ whole genome shotgun (WGS) entry which is preliminary data.</text>
</comment>
<feature type="compositionally biased region" description="Polar residues" evidence="1">
    <location>
        <begin position="94"/>
        <end position="105"/>
    </location>
</feature>
<evidence type="ECO:0000256" key="1">
    <source>
        <dbReference type="SAM" id="MobiDB-lite"/>
    </source>
</evidence>
<gene>
    <name evidence="2" type="ORF">PCOR1329_LOCUS46734</name>
</gene>
<name>A0ABN9UAL4_9DINO</name>
<protein>
    <submittedName>
        <fullName evidence="2">Uncharacterized protein</fullName>
    </submittedName>
</protein>
<feature type="region of interest" description="Disordered" evidence="1">
    <location>
        <begin position="94"/>
        <end position="192"/>
    </location>
</feature>
<accession>A0ABN9UAL4</accession>
<evidence type="ECO:0000313" key="3">
    <source>
        <dbReference type="Proteomes" id="UP001189429"/>
    </source>
</evidence>
<dbReference type="EMBL" id="CAUYUJ010015622">
    <property type="protein sequence ID" value="CAK0856320.1"/>
    <property type="molecule type" value="Genomic_DNA"/>
</dbReference>
<feature type="region of interest" description="Disordered" evidence="1">
    <location>
        <begin position="1"/>
        <end position="70"/>
    </location>
</feature>
<evidence type="ECO:0000313" key="2">
    <source>
        <dbReference type="EMBL" id="CAK0856320.1"/>
    </source>
</evidence>